<keyword evidence="3 6" id="KW-0812">Transmembrane</keyword>
<dbReference type="InterPro" id="IPR007915">
    <property type="entry name" value="TMEM258/Ost5"/>
</dbReference>
<dbReference type="Proteomes" id="UP001480595">
    <property type="component" value="Unassembled WGS sequence"/>
</dbReference>
<evidence type="ECO:0000256" key="1">
    <source>
        <dbReference type="ARBA" id="ARBA00004141"/>
    </source>
</evidence>
<keyword evidence="8" id="KW-1185">Reference proteome</keyword>
<name>A0ABR1URI8_9PEZI</name>
<evidence type="ECO:0000256" key="5">
    <source>
        <dbReference type="ARBA" id="ARBA00023136"/>
    </source>
</evidence>
<feature type="transmembrane region" description="Helical" evidence="6">
    <location>
        <begin position="125"/>
        <end position="150"/>
    </location>
</feature>
<evidence type="ECO:0000256" key="3">
    <source>
        <dbReference type="ARBA" id="ARBA00022692"/>
    </source>
</evidence>
<gene>
    <name evidence="7" type="ORF">PG994_007913</name>
</gene>
<evidence type="ECO:0000313" key="8">
    <source>
        <dbReference type="Proteomes" id="UP001480595"/>
    </source>
</evidence>
<evidence type="ECO:0000256" key="4">
    <source>
        <dbReference type="ARBA" id="ARBA00022989"/>
    </source>
</evidence>
<comment type="subcellular location">
    <subcellularLocation>
        <location evidence="1 6">Membrane</location>
        <topology evidence="1 6">Multi-pass membrane protein</topology>
    </subcellularLocation>
</comment>
<comment type="function">
    <text evidence="6">Subunit of the oligosaccharyl transferase (OST) complex that catalyzes the initial transfer of a defined glycan (Glc(3)Man(9)GlcNAc(2) in eukaryotes) from the lipid carrier dolichol-pyrophosphate to an asparagine residue within an Asn-X-Ser/Thr consensus motif in nascent polypeptide chains, the first step in protein N-glycosylation. N-glycosylation occurs cotranslationally and the complex associates with the Sec61 complex at the channel-forming translocon complex that mediates protein translocation across the endoplasmic reticulum (ER). All subunits are required for a maximal enzyme activity.</text>
</comment>
<comment type="subunit">
    <text evidence="6">Component of the oligosaccharyltransferase (OST) complex.</text>
</comment>
<reference evidence="7 8" key="1">
    <citation type="submission" date="2023-01" db="EMBL/GenBank/DDBJ databases">
        <title>Analysis of 21 Apiospora genomes using comparative genomics revels a genus with tremendous synthesis potential of carbohydrate active enzymes and secondary metabolites.</title>
        <authorList>
            <person name="Sorensen T."/>
        </authorList>
    </citation>
    <scope>NUCLEOTIDE SEQUENCE [LARGE SCALE GENOMIC DNA]</scope>
    <source>
        <strain evidence="7 8">CBS 135458</strain>
    </source>
</reference>
<dbReference type="RefSeq" id="XP_066714809.1">
    <property type="nucleotide sequence ID" value="XM_066859322.1"/>
</dbReference>
<evidence type="ECO:0000256" key="6">
    <source>
        <dbReference type="RuleBase" id="RU367008"/>
    </source>
</evidence>
<dbReference type="Pfam" id="PF05251">
    <property type="entry name" value="Ost5"/>
    <property type="match status" value="1"/>
</dbReference>
<comment type="caution">
    <text evidence="7">The sequence shown here is derived from an EMBL/GenBank/DDBJ whole genome shotgun (WGS) entry which is preliminary data.</text>
</comment>
<protein>
    <recommendedName>
        <fullName evidence="6">Dolichyl-diphosphooligosaccharide-protein glycosyltransferase subunit OST5</fullName>
    </recommendedName>
</protein>
<proteinExistence type="inferred from homology"/>
<evidence type="ECO:0000256" key="2">
    <source>
        <dbReference type="ARBA" id="ARBA00009825"/>
    </source>
</evidence>
<dbReference type="GeneID" id="92092385"/>
<dbReference type="EMBL" id="JAQQWL010000008">
    <property type="protein sequence ID" value="KAK8061547.1"/>
    <property type="molecule type" value="Genomic_DNA"/>
</dbReference>
<accession>A0ABR1URI8</accession>
<sequence>MKASGSGVGLLGCASWFATRLQGEHADTTSLSNGLSAPLVTAAIRLSTFMDSQLREIWATAPGTPFLPTVGKGTQFTVGFSLLLFGVALFGGFALSMPTLSPSIAVCVALQLLTCTDLDRSFINIPLLGVPASVALAVGTVYMFCAVGVYV</sequence>
<keyword evidence="4 6" id="KW-1133">Transmembrane helix</keyword>
<keyword evidence="5 6" id="KW-0472">Membrane</keyword>
<evidence type="ECO:0000313" key="7">
    <source>
        <dbReference type="EMBL" id="KAK8061547.1"/>
    </source>
</evidence>
<organism evidence="7 8">
    <name type="scientific">Apiospora phragmitis</name>
    <dbReference type="NCBI Taxonomy" id="2905665"/>
    <lineage>
        <taxon>Eukaryota</taxon>
        <taxon>Fungi</taxon>
        <taxon>Dikarya</taxon>
        <taxon>Ascomycota</taxon>
        <taxon>Pezizomycotina</taxon>
        <taxon>Sordariomycetes</taxon>
        <taxon>Xylariomycetidae</taxon>
        <taxon>Amphisphaeriales</taxon>
        <taxon>Apiosporaceae</taxon>
        <taxon>Apiospora</taxon>
    </lineage>
</organism>
<feature type="transmembrane region" description="Helical" evidence="6">
    <location>
        <begin position="80"/>
        <end position="113"/>
    </location>
</feature>
<comment type="similarity">
    <text evidence="2 6">Belongs to the OST5 family.</text>
</comment>